<dbReference type="GO" id="GO:0016787">
    <property type="term" value="F:hydrolase activity"/>
    <property type="evidence" value="ECO:0007669"/>
    <property type="project" value="UniProtKB-ARBA"/>
</dbReference>
<gene>
    <name evidence="1" type="ORF">MVI01_02750</name>
</gene>
<organism evidence="1 2">
    <name type="scientific">Myxococcus virescens</name>
    <dbReference type="NCBI Taxonomy" id="83456"/>
    <lineage>
        <taxon>Bacteria</taxon>
        <taxon>Pseudomonadati</taxon>
        <taxon>Myxococcota</taxon>
        <taxon>Myxococcia</taxon>
        <taxon>Myxococcales</taxon>
        <taxon>Cystobacterineae</taxon>
        <taxon>Myxococcaceae</taxon>
        <taxon>Myxococcus</taxon>
    </lineage>
</organism>
<dbReference type="AlphaFoldDB" id="A0A511H4P4"/>
<dbReference type="SUPFAM" id="SSF53649">
    <property type="entry name" value="Alkaline phosphatase-like"/>
    <property type="match status" value="1"/>
</dbReference>
<evidence type="ECO:0000313" key="2">
    <source>
        <dbReference type="Proteomes" id="UP000321224"/>
    </source>
</evidence>
<protein>
    <submittedName>
        <fullName evidence="1">Alkaline phosphatase family protein</fullName>
    </submittedName>
</protein>
<dbReference type="InterPro" id="IPR017850">
    <property type="entry name" value="Alkaline_phosphatase_core_sf"/>
</dbReference>
<dbReference type="Proteomes" id="UP000321224">
    <property type="component" value="Unassembled WGS sequence"/>
</dbReference>
<evidence type="ECO:0000313" key="1">
    <source>
        <dbReference type="EMBL" id="GEL68491.1"/>
    </source>
</evidence>
<reference evidence="1 2" key="1">
    <citation type="submission" date="2019-07" db="EMBL/GenBank/DDBJ databases">
        <title>Whole genome shotgun sequence of Myxococcus virescens NBRC 100334.</title>
        <authorList>
            <person name="Hosoyama A."/>
            <person name="Uohara A."/>
            <person name="Ohji S."/>
            <person name="Ichikawa N."/>
        </authorList>
    </citation>
    <scope>NUCLEOTIDE SEQUENCE [LARGE SCALE GENOMIC DNA]</scope>
    <source>
        <strain evidence="1 2">NBRC 100334</strain>
    </source>
</reference>
<dbReference type="PANTHER" id="PTHR10151:SF120">
    <property type="entry name" value="BIS(5'-ADENOSYL)-TRIPHOSPHATASE"/>
    <property type="match status" value="1"/>
</dbReference>
<proteinExistence type="predicted"/>
<dbReference type="EMBL" id="BJVY01000001">
    <property type="protein sequence ID" value="GEL68491.1"/>
    <property type="molecule type" value="Genomic_DNA"/>
</dbReference>
<sequence length="474" mass="53065">MIDWLGREQFASGMERCVVLDLPGLSARYVGPSTPNMQAFVERGRMVPLQPILPALNCTMQATFLTGRYPSEHGIVGDGWLHRELGEVRFWPQSDGLVQTPQLWDAARKLDPSFTCARVCWFMNMYSKADYAITPQPSFTADGRVVPDVFTEPLHLRKPLVEALGNFPAYDYWGPRYSIRSSEWIADVAMWLEQRHGPTLSLVFLPHLDYTPHTFGPGAKEIHKSLREIDDVVGKLIGFYESRGVRVIILSEFGAVPVSRAVHLNRLFRRRGWLAIRDEGGRDVVYPSGSEAFAVADMQVAHIYVRNPALLDEVKALVEAEPGVAQVLDAEGKRAHHLDHPRSGELVALAEPDAWFTYFYWLDDARAPDYARTVDIYRKPGYDPLEMFVDPKLGLRMLELGGSVVKEKLGVRSRLEVVSMDGSLLKGAHGLPTGPEDGPVLMTRHGELIEAETLHATQVHDLILAHLTRQQAAA</sequence>
<accession>A0A511H4P4</accession>
<dbReference type="Gene3D" id="3.40.720.10">
    <property type="entry name" value="Alkaline Phosphatase, subunit A"/>
    <property type="match status" value="1"/>
</dbReference>
<dbReference type="Pfam" id="PF01663">
    <property type="entry name" value="Phosphodiest"/>
    <property type="match status" value="1"/>
</dbReference>
<name>A0A511H4P4_9BACT</name>
<dbReference type="PANTHER" id="PTHR10151">
    <property type="entry name" value="ECTONUCLEOTIDE PYROPHOSPHATASE/PHOSPHODIESTERASE"/>
    <property type="match status" value="1"/>
</dbReference>
<comment type="caution">
    <text evidence="1">The sequence shown here is derived from an EMBL/GenBank/DDBJ whole genome shotgun (WGS) entry which is preliminary data.</text>
</comment>
<dbReference type="InterPro" id="IPR002591">
    <property type="entry name" value="Phosphodiest/P_Trfase"/>
</dbReference>